<feature type="compositionally biased region" description="Basic and acidic residues" evidence="1">
    <location>
        <begin position="12"/>
        <end position="24"/>
    </location>
</feature>
<organism evidence="2 3">
    <name type="scientific">Batillaria attramentaria</name>
    <dbReference type="NCBI Taxonomy" id="370345"/>
    <lineage>
        <taxon>Eukaryota</taxon>
        <taxon>Metazoa</taxon>
        <taxon>Spiralia</taxon>
        <taxon>Lophotrochozoa</taxon>
        <taxon>Mollusca</taxon>
        <taxon>Gastropoda</taxon>
        <taxon>Caenogastropoda</taxon>
        <taxon>Sorbeoconcha</taxon>
        <taxon>Cerithioidea</taxon>
        <taxon>Batillariidae</taxon>
        <taxon>Batillaria</taxon>
    </lineage>
</organism>
<evidence type="ECO:0000256" key="1">
    <source>
        <dbReference type="SAM" id="MobiDB-lite"/>
    </source>
</evidence>
<name>A0ABD0LI35_9CAEN</name>
<proteinExistence type="predicted"/>
<dbReference type="Proteomes" id="UP001519460">
    <property type="component" value="Unassembled WGS sequence"/>
</dbReference>
<reference evidence="2 3" key="1">
    <citation type="journal article" date="2023" name="Sci. Data">
        <title>Genome assembly of the Korean intertidal mud-creeper Batillaria attramentaria.</title>
        <authorList>
            <person name="Patra A.K."/>
            <person name="Ho P.T."/>
            <person name="Jun S."/>
            <person name="Lee S.J."/>
            <person name="Kim Y."/>
            <person name="Won Y.J."/>
        </authorList>
    </citation>
    <scope>NUCLEOTIDE SEQUENCE [LARGE SCALE GENOMIC DNA]</scope>
    <source>
        <strain evidence="2">Wonlab-2016</strain>
    </source>
</reference>
<feature type="region of interest" description="Disordered" evidence="1">
    <location>
        <begin position="1"/>
        <end position="24"/>
    </location>
</feature>
<accession>A0ABD0LI35</accession>
<protein>
    <submittedName>
        <fullName evidence="2">Uncharacterized protein</fullName>
    </submittedName>
</protein>
<dbReference type="EMBL" id="JACVVK020000046">
    <property type="protein sequence ID" value="KAK7499075.1"/>
    <property type="molecule type" value="Genomic_DNA"/>
</dbReference>
<evidence type="ECO:0000313" key="3">
    <source>
        <dbReference type="Proteomes" id="UP001519460"/>
    </source>
</evidence>
<sequence length="81" mass="8955">ESKISVNVGNEDLEKGHSIEDSHEDNVQPHCILETICQQGGRSLRRLSTTVVSYCPSLDRPLLELLHEEHVSLAVGFGSFP</sequence>
<dbReference type="AlphaFoldDB" id="A0ABD0LI35"/>
<keyword evidence="3" id="KW-1185">Reference proteome</keyword>
<evidence type="ECO:0000313" key="2">
    <source>
        <dbReference type="EMBL" id="KAK7499075.1"/>
    </source>
</evidence>
<gene>
    <name evidence="2" type="ORF">BaRGS_00009622</name>
</gene>
<comment type="caution">
    <text evidence="2">The sequence shown here is derived from an EMBL/GenBank/DDBJ whole genome shotgun (WGS) entry which is preliminary data.</text>
</comment>
<feature type="non-terminal residue" evidence="2">
    <location>
        <position position="1"/>
    </location>
</feature>